<comment type="caution">
    <text evidence="1">The sequence shown here is derived from an EMBL/GenBank/DDBJ whole genome shotgun (WGS) entry which is preliminary data.</text>
</comment>
<evidence type="ECO:0000313" key="2">
    <source>
        <dbReference type="Proteomes" id="UP000265515"/>
    </source>
</evidence>
<dbReference type="Gramene" id="GBG83617">
    <property type="protein sequence ID" value="GBG83617"/>
    <property type="gene ID" value="CBR_g37421"/>
</dbReference>
<protein>
    <submittedName>
        <fullName evidence="1">Uncharacterized protein</fullName>
    </submittedName>
</protein>
<proteinExistence type="predicted"/>
<reference evidence="1 2" key="1">
    <citation type="journal article" date="2018" name="Cell">
        <title>The Chara Genome: Secondary Complexity and Implications for Plant Terrestrialization.</title>
        <authorList>
            <person name="Nishiyama T."/>
            <person name="Sakayama H."/>
            <person name="Vries J.D."/>
            <person name="Buschmann H."/>
            <person name="Saint-Marcoux D."/>
            <person name="Ullrich K.K."/>
            <person name="Haas F.B."/>
            <person name="Vanderstraeten L."/>
            <person name="Becker D."/>
            <person name="Lang D."/>
            <person name="Vosolsobe S."/>
            <person name="Rombauts S."/>
            <person name="Wilhelmsson P.K.I."/>
            <person name="Janitza P."/>
            <person name="Kern R."/>
            <person name="Heyl A."/>
            <person name="Rumpler F."/>
            <person name="Villalobos L.I.A.C."/>
            <person name="Clay J.M."/>
            <person name="Skokan R."/>
            <person name="Toyoda A."/>
            <person name="Suzuki Y."/>
            <person name="Kagoshima H."/>
            <person name="Schijlen E."/>
            <person name="Tajeshwar N."/>
            <person name="Catarino B."/>
            <person name="Hetherington A.J."/>
            <person name="Saltykova A."/>
            <person name="Bonnot C."/>
            <person name="Breuninger H."/>
            <person name="Symeonidi A."/>
            <person name="Radhakrishnan G.V."/>
            <person name="Van Nieuwerburgh F."/>
            <person name="Deforce D."/>
            <person name="Chang C."/>
            <person name="Karol K.G."/>
            <person name="Hedrich R."/>
            <person name="Ulvskov P."/>
            <person name="Glockner G."/>
            <person name="Delwiche C.F."/>
            <person name="Petrasek J."/>
            <person name="Van de Peer Y."/>
            <person name="Friml J."/>
            <person name="Beilby M."/>
            <person name="Dolan L."/>
            <person name="Kohara Y."/>
            <person name="Sugano S."/>
            <person name="Fujiyama A."/>
            <person name="Delaux P.-M."/>
            <person name="Quint M."/>
            <person name="TheiBen G."/>
            <person name="Hagemann M."/>
            <person name="Harholt J."/>
            <person name="Dunand C."/>
            <person name="Zachgo S."/>
            <person name="Langdale J."/>
            <person name="Maumus F."/>
            <person name="Straeten D.V.D."/>
            <person name="Gould S.B."/>
            <person name="Rensing S.A."/>
        </authorList>
    </citation>
    <scope>NUCLEOTIDE SEQUENCE [LARGE SCALE GENOMIC DNA]</scope>
    <source>
        <strain evidence="1 2">S276</strain>
    </source>
</reference>
<keyword evidence="2" id="KW-1185">Reference proteome</keyword>
<organism evidence="1 2">
    <name type="scientific">Chara braunii</name>
    <name type="common">Braun's stonewort</name>
    <dbReference type="NCBI Taxonomy" id="69332"/>
    <lineage>
        <taxon>Eukaryota</taxon>
        <taxon>Viridiplantae</taxon>
        <taxon>Streptophyta</taxon>
        <taxon>Charophyceae</taxon>
        <taxon>Charales</taxon>
        <taxon>Characeae</taxon>
        <taxon>Chara</taxon>
    </lineage>
</organism>
<gene>
    <name evidence="1" type="ORF">CBR_g37421</name>
</gene>
<sequence>MAGLSNGGSEDDDDTIVVDFRTAFQGSVFEKFHVSPVQMARLDTSCCCSDVNLFYDFIIPSGSARRMMESVDAFAQKFAEHCNKVPGGSSSDTAVLGNLVRKFAMEFLRGSIRGTRMSESEFTDYIVGRDDGDYVALCEFELFDLIRVDDSPDHYGYEVVKAYFCTLFLRYCLSNSYPQLENEECFARWGRDVKCERDETLAGKIYDYFEKENRLINYYMDFEPFNSVVLEEGVKGFLVDFDLVGRDGHQSYPLRMLMFDDERWFAHIRERDTGALIAKVRAKFEDEQLDLREEHVEEVTVVAQQLIDRGYQPHGDVPTTVRLWCDLLDILVDDEYDDEDLENSPRVLGSVQSSPRVLGSVQSLLNASYMAGKLRHTSQSEVAWLIPVAASLTKIYQDYDFRHHCNAREYGLRLSTIADVKQHQCRHFMRLFRGSMWDQLPEELVLRIIDFLPRRRLMRVPPPKYGPWEESEYL</sequence>
<accession>A0A388LMR9</accession>
<dbReference type="EMBL" id="BFEA01000445">
    <property type="protein sequence ID" value="GBG83617.1"/>
    <property type="molecule type" value="Genomic_DNA"/>
</dbReference>
<dbReference type="AlphaFoldDB" id="A0A388LMR9"/>
<evidence type="ECO:0000313" key="1">
    <source>
        <dbReference type="EMBL" id="GBG83617.1"/>
    </source>
</evidence>
<name>A0A388LMR9_CHABU</name>
<dbReference type="Proteomes" id="UP000265515">
    <property type="component" value="Unassembled WGS sequence"/>
</dbReference>